<keyword evidence="7" id="KW-0862">Zinc</keyword>
<evidence type="ECO:0000256" key="2">
    <source>
        <dbReference type="ARBA" id="ARBA00022490"/>
    </source>
</evidence>
<reference evidence="8" key="1">
    <citation type="submission" date="2020-11" db="EMBL/GenBank/DDBJ databases">
        <authorList>
            <person name="Tran Van P."/>
        </authorList>
    </citation>
    <scope>NUCLEOTIDE SEQUENCE</scope>
</reference>
<keyword evidence="2" id="KW-0963">Cytoplasm</keyword>
<proteinExistence type="predicted"/>
<evidence type="ECO:0000256" key="1">
    <source>
        <dbReference type="ARBA" id="ARBA00004496"/>
    </source>
</evidence>
<dbReference type="InterPro" id="IPR010169">
    <property type="entry name" value="AcOrn-deacetyl"/>
</dbReference>
<dbReference type="EMBL" id="OB684850">
    <property type="protein sequence ID" value="CAD7237105.1"/>
    <property type="molecule type" value="Genomic_DNA"/>
</dbReference>
<dbReference type="AlphaFoldDB" id="A0A7R8ZZ18"/>
<keyword evidence="6" id="KW-0378">Hydrolase</keyword>
<protein>
    <submittedName>
        <fullName evidence="8">Uncharacterized protein</fullName>
    </submittedName>
</protein>
<dbReference type="GO" id="GO:0005737">
    <property type="term" value="C:cytoplasm"/>
    <property type="evidence" value="ECO:0007669"/>
    <property type="project" value="UniProtKB-SubCell"/>
</dbReference>
<comment type="subcellular location">
    <subcellularLocation>
        <location evidence="1">Cytoplasm</location>
    </subcellularLocation>
</comment>
<name>A0A7R8ZZ18_9CRUS</name>
<dbReference type="PANTHER" id="PTHR43808:SF1">
    <property type="entry name" value="ACETYLORNITHINE DEACETYLASE"/>
    <property type="match status" value="1"/>
</dbReference>
<dbReference type="Pfam" id="PF01546">
    <property type="entry name" value="Peptidase_M20"/>
    <property type="match status" value="1"/>
</dbReference>
<gene>
    <name evidence="8" type="ORF">CTOB1V02_LOCUS14920</name>
</gene>
<dbReference type="Gene3D" id="3.40.630.10">
    <property type="entry name" value="Zn peptidases"/>
    <property type="match status" value="1"/>
</dbReference>
<dbReference type="GO" id="GO:0006526">
    <property type="term" value="P:L-arginine biosynthetic process"/>
    <property type="evidence" value="ECO:0007669"/>
    <property type="project" value="UniProtKB-KW"/>
</dbReference>
<dbReference type="InterPro" id="IPR002933">
    <property type="entry name" value="Peptidase_M20"/>
</dbReference>
<evidence type="ECO:0000256" key="7">
    <source>
        <dbReference type="ARBA" id="ARBA00022833"/>
    </source>
</evidence>
<accession>A0A7R8ZZ18</accession>
<evidence type="ECO:0000256" key="3">
    <source>
        <dbReference type="ARBA" id="ARBA00022571"/>
    </source>
</evidence>
<dbReference type="NCBIfam" id="NF003474">
    <property type="entry name" value="PRK05111.1"/>
    <property type="match status" value="1"/>
</dbReference>
<dbReference type="GO" id="GO:0046872">
    <property type="term" value="F:metal ion binding"/>
    <property type="evidence" value="ECO:0007669"/>
    <property type="project" value="UniProtKB-KW"/>
</dbReference>
<dbReference type="Pfam" id="PF07687">
    <property type="entry name" value="M20_dimer"/>
    <property type="match status" value="1"/>
</dbReference>
<evidence type="ECO:0000256" key="6">
    <source>
        <dbReference type="ARBA" id="ARBA00022801"/>
    </source>
</evidence>
<dbReference type="OrthoDB" id="7832001at2759"/>
<evidence type="ECO:0000313" key="8">
    <source>
        <dbReference type="EMBL" id="CAD7237105.1"/>
    </source>
</evidence>
<dbReference type="NCBIfam" id="TIGR01892">
    <property type="entry name" value="AcOrn-deacetyl"/>
    <property type="match status" value="1"/>
</dbReference>
<dbReference type="FunFam" id="3.30.70.360:FF:000003">
    <property type="entry name" value="Acetylornithine deacetylase"/>
    <property type="match status" value="1"/>
</dbReference>
<sequence length="383" mass="41506">MRQPPPLTQMLSALIESASVSSTQVHQDMSNLPVCTLLAGWLEDAGFSVNLMPVEGHAGKFNIIGTLGQGEGGLVLAGHTDTVPWDEGRWQHDPFKLTETHDRYYGLGTSDMKSFLALAIEASRAFEKQSFKKPLIILGTADEETSMSGAHALCAADLGRSRYAVIGEPTGLKPVRQHKGILMESIALTGQSGHSSDPAYGNSALEGMHEVMQALIEFRQQLQKNHHNDAFRVPVPTMNFGHICGGDNPNRICPDCELQLDLRPLPGMCVAVLRQDIRRISTDIALRRGLTVDFKALFAGIDAMNTNAASDIVIAVEQLTASDCETVAFGTEGPLLNQLGVDTVVLGPGDIAQAHQPDEYLLLERIPPTLGLLKSLIHRFCIQ</sequence>
<dbReference type="InterPro" id="IPR050072">
    <property type="entry name" value="Peptidase_M20A"/>
</dbReference>
<dbReference type="SUPFAM" id="SSF53187">
    <property type="entry name" value="Zn-dependent exopeptidases"/>
    <property type="match status" value="1"/>
</dbReference>
<dbReference type="CDD" id="cd03894">
    <property type="entry name" value="M20_ArgE"/>
    <property type="match status" value="1"/>
</dbReference>
<dbReference type="PANTHER" id="PTHR43808">
    <property type="entry name" value="ACETYLORNITHINE DEACETYLASE"/>
    <property type="match status" value="1"/>
</dbReference>
<dbReference type="GO" id="GO:0008777">
    <property type="term" value="F:acetylornithine deacetylase activity"/>
    <property type="evidence" value="ECO:0007669"/>
    <property type="project" value="TreeGrafter"/>
</dbReference>
<dbReference type="InterPro" id="IPR036264">
    <property type="entry name" value="Bact_exopeptidase_dim_dom"/>
</dbReference>
<dbReference type="Gene3D" id="3.30.70.360">
    <property type="match status" value="1"/>
</dbReference>
<dbReference type="SUPFAM" id="SSF55031">
    <property type="entry name" value="Bacterial exopeptidase dimerisation domain"/>
    <property type="match status" value="1"/>
</dbReference>
<keyword evidence="5" id="KW-0479">Metal-binding</keyword>
<keyword evidence="3" id="KW-0055">Arginine biosynthesis</keyword>
<dbReference type="InterPro" id="IPR011650">
    <property type="entry name" value="Peptidase_M20_dimer"/>
</dbReference>
<evidence type="ECO:0000256" key="4">
    <source>
        <dbReference type="ARBA" id="ARBA00022605"/>
    </source>
</evidence>
<keyword evidence="4" id="KW-0028">Amino-acid biosynthesis</keyword>
<evidence type="ECO:0000256" key="5">
    <source>
        <dbReference type="ARBA" id="ARBA00022723"/>
    </source>
</evidence>
<organism evidence="8">
    <name type="scientific">Cyprideis torosa</name>
    <dbReference type="NCBI Taxonomy" id="163714"/>
    <lineage>
        <taxon>Eukaryota</taxon>
        <taxon>Metazoa</taxon>
        <taxon>Ecdysozoa</taxon>
        <taxon>Arthropoda</taxon>
        <taxon>Crustacea</taxon>
        <taxon>Oligostraca</taxon>
        <taxon>Ostracoda</taxon>
        <taxon>Podocopa</taxon>
        <taxon>Podocopida</taxon>
        <taxon>Cytherocopina</taxon>
        <taxon>Cytheroidea</taxon>
        <taxon>Cytherideidae</taxon>
        <taxon>Cyprideis</taxon>
    </lineage>
</organism>